<keyword evidence="9" id="KW-1185">Reference proteome</keyword>
<dbReference type="GO" id="GO:0042910">
    <property type="term" value="F:xenobiotic transmembrane transporter activity"/>
    <property type="evidence" value="ECO:0007669"/>
    <property type="project" value="InterPro"/>
</dbReference>
<accession>V2Y237</accession>
<feature type="transmembrane region" description="Helical" evidence="7">
    <location>
        <begin position="163"/>
        <end position="184"/>
    </location>
</feature>
<evidence type="ECO:0000256" key="5">
    <source>
        <dbReference type="ARBA" id="ARBA00022989"/>
    </source>
</evidence>
<evidence type="ECO:0000256" key="4">
    <source>
        <dbReference type="ARBA" id="ARBA00022692"/>
    </source>
</evidence>
<evidence type="ECO:0000256" key="3">
    <source>
        <dbReference type="ARBA" id="ARBA00022475"/>
    </source>
</evidence>
<dbReference type="GO" id="GO:0015297">
    <property type="term" value="F:antiporter activity"/>
    <property type="evidence" value="ECO:0007669"/>
    <property type="project" value="InterPro"/>
</dbReference>
<dbReference type="InterPro" id="IPR052031">
    <property type="entry name" value="Membrane_Transporter-Flippase"/>
</dbReference>
<feature type="transmembrane region" description="Helical" evidence="7">
    <location>
        <begin position="132"/>
        <end position="151"/>
    </location>
</feature>
<evidence type="ECO:0000256" key="2">
    <source>
        <dbReference type="ARBA" id="ARBA00022448"/>
    </source>
</evidence>
<keyword evidence="2" id="KW-0813">Transport</keyword>
<dbReference type="Pfam" id="PF01554">
    <property type="entry name" value="MatE"/>
    <property type="match status" value="2"/>
</dbReference>
<feature type="transmembrane region" description="Helical" evidence="7">
    <location>
        <begin position="415"/>
        <end position="436"/>
    </location>
</feature>
<reference evidence="8 9" key="1">
    <citation type="submission" date="2013-06" db="EMBL/GenBank/DDBJ databases">
        <authorList>
            <person name="Weinstock G."/>
            <person name="Sodergren E."/>
            <person name="Clifton S."/>
            <person name="Fulton L."/>
            <person name="Fulton B."/>
            <person name="Courtney L."/>
            <person name="Fronick C."/>
            <person name="Harrison M."/>
            <person name="Strong C."/>
            <person name="Farmer C."/>
            <person name="Delahaunty K."/>
            <person name="Markovic C."/>
            <person name="Hall O."/>
            <person name="Minx P."/>
            <person name="Tomlinson C."/>
            <person name="Mitreva M."/>
            <person name="Nelson J."/>
            <person name="Hou S."/>
            <person name="Wollam A."/>
            <person name="Pepin K.H."/>
            <person name="Johnson M."/>
            <person name="Bhonagiri V."/>
            <person name="Nash W.E."/>
            <person name="Warren W."/>
            <person name="Chinwalla A."/>
            <person name="Mardis E.R."/>
            <person name="Wilson R.K."/>
        </authorList>
    </citation>
    <scope>NUCLEOTIDE SEQUENCE [LARGE SCALE GENOMIC DNA]</scope>
    <source>
        <strain evidence="8 9">ATCC 51271</strain>
    </source>
</reference>
<feature type="transmembrane region" description="Helical" evidence="7">
    <location>
        <begin position="350"/>
        <end position="374"/>
    </location>
</feature>
<protein>
    <submittedName>
        <fullName evidence="8">MATE efflux family protein</fullName>
    </submittedName>
</protein>
<feature type="transmembrane region" description="Helical" evidence="7">
    <location>
        <begin position="317"/>
        <end position="338"/>
    </location>
</feature>
<dbReference type="Proteomes" id="UP000018227">
    <property type="component" value="Unassembled WGS sequence"/>
</dbReference>
<keyword evidence="6 7" id="KW-0472">Membrane</keyword>
<evidence type="ECO:0000313" key="8">
    <source>
        <dbReference type="EMBL" id="ESL03048.1"/>
    </source>
</evidence>
<gene>
    <name evidence="8" type="ORF">GCWU0000282_001921</name>
</gene>
<evidence type="ECO:0000256" key="6">
    <source>
        <dbReference type="ARBA" id="ARBA00023136"/>
    </source>
</evidence>
<dbReference type="EMBL" id="ACIL03000013">
    <property type="protein sequence ID" value="ESL03048.1"/>
    <property type="molecule type" value="Genomic_DNA"/>
</dbReference>
<dbReference type="PANTHER" id="PTHR43549">
    <property type="entry name" value="MULTIDRUG RESISTANCE PROTEIN YPNP-RELATED"/>
    <property type="match status" value="1"/>
</dbReference>
<dbReference type="CDD" id="cd13138">
    <property type="entry name" value="MATE_yoeA_like"/>
    <property type="match status" value="1"/>
</dbReference>
<dbReference type="InterPro" id="IPR048279">
    <property type="entry name" value="MdtK-like"/>
</dbReference>
<dbReference type="InterPro" id="IPR002528">
    <property type="entry name" value="MATE_fam"/>
</dbReference>
<evidence type="ECO:0000256" key="1">
    <source>
        <dbReference type="ARBA" id="ARBA00004651"/>
    </source>
</evidence>
<sequence length="448" mass="48455">MIKDLTKGSPIKAILGFAVPMLFGNLFQQMYNMADSIIVGKYIGVNALAAVGGTGALNFLVLGFIIGVSGGFMIPVSQAFGAKDFDRLRKYVTNAAWLSLIVGLLITIITVTFTGAMLRLTNTPDDIFQGSYEYIATIFAGILGIMFYNLLSGIMRALGDSKTPLYFLIFSSFVNIALDLLFVIVFKMGVFGAAFATDISQFISCILCFLFIKKKYTILKMKKGDWQLNSALVSRLLLMGIPMGLQYSITAIGSTVMQAAVNGLGSIYVAAITAGSKVSLLFTQAYDTLGTAMATFCGQNLGAKKLDRINKGMKQGIIAMGIYTVFAFFAIIFGGRYVALLFVNADETVLLGYVGKFLFANASFYFPLGLLIILRYGIQGLGHSMFAMAAGIMEMIARCAVAFLGLAWFGADAIYYSNAAAWIAANIFLIPAFIMVMKKIKKIIIQNG</sequence>
<feature type="transmembrane region" description="Helical" evidence="7">
    <location>
        <begin position="12"/>
        <end position="31"/>
    </location>
</feature>
<dbReference type="PIRSF" id="PIRSF006603">
    <property type="entry name" value="DinF"/>
    <property type="match status" value="1"/>
</dbReference>
<proteinExistence type="predicted"/>
<dbReference type="HOGENOM" id="CLU_012893_5_0_9"/>
<keyword evidence="5 7" id="KW-1133">Transmembrane helix</keyword>
<dbReference type="AlphaFoldDB" id="V2Y237"/>
<dbReference type="NCBIfam" id="TIGR00797">
    <property type="entry name" value="matE"/>
    <property type="match status" value="1"/>
</dbReference>
<dbReference type="GO" id="GO:0005886">
    <property type="term" value="C:plasma membrane"/>
    <property type="evidence" value="ECO:0007669"/>
    <property type="project" value="UniProtKB-SubCell"/>
</dbReference>
<keyword evidence="4 7" id="KW-0812">Transmembrane</keyword>
<keyword evidence="3" id="KW-1003">Cell membrane</keyword>
<evidence type="ECO:0000256" key="7">
    <source>
        <dbReference type="SAM" id="Phobius"/>
    </source>
</evidence>
<feature type="transmembrane region" description="Helical" evidence="7">
    <location>
        <begin position="190"/>
        <end position="212"/>
    </location>
</feature>
<name>V2Y237_9FIRM</name>
<dbReference type="RefSeq" id="WP_023354790.1">
    <property type="nucleotide sequence ID" value="NZ_KI535368.1"/>
</dbReference>
<comment type="caution">
    <text evidence="8">The sequence shown here is derived from an EMBL/GenBank/DDBJ whole genome shotgun (WGS) entry which is preliminary data.</text>
</comment>
<dbReference type="OrthoDB" id="9776324at2"/>
<dbReference type="eggNOG" id="COG0534">
    <property type="taxonomic scope" value="Bacteria"/>
</dbReference>
<feature type="transmembrane region" description="Helical" evidence="7">
    <location>
        <begin position="386"/>
        <end position="409"/>
    </location>
</feature>
<feature type="transmembrane region" description="Helical" evidence="7">
    <location>
        <begin position="43"/>
        <end position="74"/>
    </location>
</feature>
<organism evidence="8 9">
    <name type="scientific">Catonella morbi ATCC 51271</name>
    <dbReference type="NCBI Taxonomy" id="592026"/>
    <lineage>
        <taxon>Bacteria</taxon>
        <taxon>Bacillati</taxon>
        <taxon>Bacillota</taxon>
        <taxon>Clostridia</taxon>
        <taxon>Lachnospirales</taxon>
        <taxon>Lachnospiraceae</taxon>
        <taxon>Catonella</taxon>
    </lineage>
</organism>
<dbReference type="STRING" id="592026.GCWU0000282_001921"/>
<evidence type="ECO:0000313" key="9">
    <source>
        <dbReference type="Proteomes" id="UP000018227"/>
    </source>
</evidence>
<dbReference type="PANTHER" id="PTHR43549:SF3">
    <property type="entry name" value="MULTIDRUG RESISTANCE PROTEIN YPNP-RELATED"/>
    <property type="match status" value="1"/>
</dbReference>
<comment type="subcellular location">
    <subcellularLocation>
        <location evidence="1">Cell membrane</location>
        <topology evidence="1">Multi-pass membrane protein</topology>
    </subcellularLocation>
</comment>
<feature type="transmembrane region" description="Helical" evidence="7">
    <location>
        <begin position="95"/>
        <end position="120"/>
    </location>
</feature>